<organism evidence="1">
    <name type="scientific">Cacopsylla melanoneura</name>
    <dbReference type="NCBI Taxonomy" id="428564"/>
    <lineage>
        <taxon>Eukaryota</taxon>
        <taxon>Metazoa</taxon>
        <taxon>Ecdysozoa</taxon>
        <taxon>Arthropoda</taxon>
        <taxon>Hexapoda</taxon>
        <taxon>Insecta</taxon>
        <taxon>Pterygota</taxon>
        <taxon>Neoptera</taxon>
        <taxon>Paraneoptera</taxon>
        <taxon>Hemiptera</taxon>
        <taxon>Sternorrhyncha</taxon>
        <taxon>Psylloidea</taxon>
        <taxon>Psyllidae</taxon>
        <taxon>Psyllinae</taxon>
        <taxon>Cacopsylla</taxon>
    </lineage>
</organism>
<dbReference type="AlphaFoldDB" id="A0A8D8Z8W7"/>
<evidence type="ECO:0000313" key="1">
    <source>
        <dbReference type="EMBL" id="CAG6741846.1"/>
    </source>
</evidence>
<accession>A0A8D8Z8W7</accession>
<name>A0A8D8Z8W7_9HEMI</name>
<protein>
    <submittedName>
        <fullName evidence="1">Uncharacterized protein</fullName>
    </submittedName>
</protein>
<reference evidence="1" key="1">
    <citation type="submission" date="2021-05" db="EMBL/GenBank/DDBJ databases">
        <authorList>
            <person name="Alioto T."/>
            <person name="Alioto T."/>
            <person name="Gomez Garrido J."/>
        </authorList>
    </citation>
    <scope>NUCLEOTIDE SEQUENCE</scope>
</reference>
<sequence length="101" mass="11966">MQAQDIKAPSTTARFYSVPNQSLRQTEPYQSQENLKQMDIDPNHSPWQIDLQSYSNSRYKTEFCRNMENSESWAIWELAIFVRKNSSCEQQNGTCFQQSYR</sequence>
<proteinExistence type="predicted"/>
<dbReference type="EMBL" id="HBUF01430297">
    <property type="protein sequence ID" value="CAG6741846.1"/>
    <property type="molecule type" value="Transcribed_RNA"/>
</dbReference>